<proteinExistence type="predicted"/>
<accession>A0ABY5D0N0</accession>
<gene>
    <name evidence="1" type="ORF">NE857_21290</name>
</gene>
<evidence type="ECO:0000313" key="2">
    <source>
        <dbReference type="Proteomes" id="UP001055940"/>
    </source>
</evidence>
<dbReference type="RefSeq" id="WP_254417343.1">
    <property type="nucleotide sequence ID" value="NZ_BAAAJB010000011.1"/>
</dbReference>
<dbReference type="InterPro" id="IPR011990">
    <property type="entry name" value="TPR-like_helical_dom_sf"/>
</dbReference>
<organism evidence="1 2">
    <name type="scientific">Nocardiopsis exhalans</name>
    <dbReference type="NCBI Taxonomy" id="163604"/>
    <lineage>
        <taxon>Bacteria</taxon>
        <taxon>Bacillati</taxon>
        <taxon>Actinomycetota</taxon>
        <taxon>Actinomycetes</taxon>
        <taxon>Streptosporangiales</taxon>
        <taxon>Nocardiopsidaceae</taxon>
        <taxon>Nocardiopsis</taxon>
    </lineage>
</organism>
<sequence>MTTPTLADAEQSSAHLIDVYLPLAQAADRKINPRRWVLADYDSAAHEAFDSYEDALTWMDAAAHVIRGCIRIANATGRHEDVWKLAEALSGWLHIRKDFRLWRITHEIGEESARECGAAAHARMLAALGECHLWMEETSVAEAYLQRAHARWVEADHALGRASCLEALGTVTMKKGDVARARDLVTTARGMFAEQGRERGVILMTRRIGETYLAEEKHQQALRELEHAYHWFRVEGDLYQQVRTGRSLVIALGGVGRAGEAQRLLQDLIGIAEAIGAHSDAAELSRMIEPVTSGT</sequence>
<reference evidence="1" key="1">
    <citation type="submission" date="2022-06" db="EMBL/GenBank/DDBJ databases">
        <authorList>
            <person name="Ping M."/>
        </authorList>
    </citation>
    <scope>NUCLEOTIDE SEQUENCE</scope>
    <source>
        <strain evidence="1">JCM11759T</strain>
    </source>
</reference>
<protein>
    <submittedName>
        <fullName evidence="1">Tetratricopeptide repeat protein</fullName>
    </submittedName>
</protein>
<name>A0ABY5D0N0_9ACTN</name>
<dbReference type="Gene3D" id="1.25.40.10">
    <property type="entry name" value="Tetratricopeptide repeat domain"/>
    <property type="match status" value="1"/>
</dbReference>
<keyword evidence="2" id="KW-1185">Reference proteome</keyword>
<dbReference type="EMBL" id="CP099837">
    <property type="protein sequence ID" value="USY17852.1"/>
    <property type="molecule type" value="Genomic_DNA"/>
</dbReference>
<evidence type="ECO:0000313" key="1">
    <source>
        <dbReference type="EMBL" id="USY17852.1"/>
    </source>
</evidence>
<dbReference type="SUPFAM" id="SSF48452">
    <property type="entry name" value="TPR-like"/>
    <property type="match status" value="1"/>
</dbReference>
<dbReference type="Proteomes" id="UP001055940">
    <property type="component" value="Chromosome"/>
</dbReference>